<name>A0A2P2LC66_RHIMU</name>
<protein>
    <submittedName>
        <fullName evidence="2">Uncharacterized protein</fullName>
    </submittedName>
</protein>
<proteinExistence type="predicted"/>
<reference evidence="2" key="1">
    <citation type="submission" date="2018-02" db="EMBL/GenBank/DDBJ databases">
        <title>Rhizophora mucronata_Transcriptome.</title>
        <authorList>
            <person name="Meera S.P."/>
            <person name="Sreeshan A."/>
            <person name="Augustine A."/>
        </authorList>
    </citation>
    <scope>NUCLEOTIDE SEQUENCE</scope>
    <source>
        <tissue evidence="2">Leaf</tissue>
    </source>
</reference>
<accession>A0A2P2LC66</accession>
<evidence type="ECO:0000256" key="1">
    <source>
        <dbReference type="SAM" id="MobiDB-lite"/>
    </source>
</evidence>
<evidence type="ECO:0000313" key="2">
    <source>
        <dbReference type="EMBL" id="MBX15545.1"/>
    </source>
</evidence>
<dbReference type="EMBL" id="GGEC01035061">
    <property type="protein sequence ID" value="MBX15545.1"/>
    <property type="molecule type" value="Transcribed_RNA"/>
</dbReference>
<organism evidence="2">
    <name type="scientific">Rhizophora mucronata</name>
    <name type="common">Asiatic mangrove</name>
    <dbReference type="NCBI Taxonomy" id="61149"/>
    <lineage>
        <taxon>Eukaryota</taxon>
        <taxon>Viridiplantae</taxon>
        <taxon>Streptophyta</taxon>
        <taxon>Embryophyta</taxon>
        <taxon>Tracheophyta</taxon>
        <taxon>Spermatophyta</taxon>
        <taxon>Magnoliopsida</taxon>
        <taxon>eudicotyledons</taxon>
        <taxon>Gunneridae</taxon>
        <taxon>Pentapetalae</taxon>
        <taxon>rosids</taxon>
        <taxon>fabids</taxon>
        <taxon>Malpighiales</taxon>
        <taxon>Rhizophoraceae</taxon>
        <taxon>Rhizophora</taxon>
    </lineage>
</organism>
<sequence>MKTPNGHFLEKLKMHYELVPNVPVQASCTSSRNFSQTRFPTSDTNQSPQSNFSFIKSYH</sequence>
<dbReference type="AlphaFoldDB" id="A0A2P2LC66"/>
<feature type="region of interest" description="Disordered" evidence="1">
    <location>
        <begin position="30"/>
        <end position="59"/>
    </location>
</feature>